<keyword evidence="6" id="KW-0804">Transcription</keyword>
<evidence type="ECO:0000313" key="9">
    <source>
        <dbReference type="EMBL" id="KKP01031.1"/>
    </source>
</evidence>
<keyword evidence="3" id="KW-0862">Zinc</keyword>
<evidence type="ECO:0000259" key="8">
    <source>
        <dbReference type="PROSITE" id="PS50048"/>
    </source>
</evidence>
<dbReference type="CDD" id="cd12148">
    <property type="entry name" value="fungal_TF_MHR"/>
    <property type="match status" value="1"/>
</dbReference>
<dbReference type="OrthoDB" id="4161332at2759"/>
<dbReference type="InterPro" id="IPR036864">
    <property type="entry name" value="Zn2-C6_fun-type_DNA-bd_sf"/>
</dbReference>
<dbReference type="PANTHER" id="PTHR31313:SF81">
    <property type="entry name" value="TY1 ENHANCER ACTIVATOR"/>
    <property type="match status" value="1"/>
</dbReference>
<dbReference type="Pfam" id="PF00172">
    <property type="entry name" value="Zn_clus"/>
    <property type="match status" value="1"/>
</dbReference>
<evidence type="ECO:0000256" key="7">
    <source>
        <dbReference type="ARBA" id="ARBA00023242"/>
    </source>
</evidence>
<evidence type="ECO:0000256" key="3">
    <source>
        <dbReference type="ARBA" id="ARBA00022833"/>
    </source>
</evidence>
<dbReference type="GO" id="GO:0003677">
    <property type="term" value="F:DNA binding"/>
    <property type="evidence" value="ECO:0007669"/>
    <property type="project" value="UniProtKB-KW"/>
</dbReference>
<keyword evidence="4" id="KW-0805">Transcription regulation</keyword>
<dbReference type="CDD" id="cd00067">
    <property type="entry name" value="GAL4"/>
    <property type="match status" value="1"/>
</dbReference>
<sequence>MPQQSPGVPSKHRRRLSCKRCQYRKFKCSRTEPCGKCTAAGVKCEYPVIDRKRSPASSEYALSLERRVQSLESFITSLQNASHKEREQMLLSLPADQLPNLPPDNQVRREAEALKMHECSSTNLEFDLDGSLIFHGATSIYRVESHRYFQSRRNPPLSWAGQAGSVVTNFEHVMEHFGISSEGDVVIRALTDFFRWQYPYFMFVYREAFLRDHFGDRQDCKYWSAALLMALCALGAMVASDDKQRRLSEQFFLAAESIIMVSGLAKPSIPTVQTFLCLAFYEIGRGNLSKGWSFSGIAFRMVQDLGLQRDPDNWVPRDASLGSHEDSEIRRRIYWGCYNSDKLICLILGRPVHLVYNAAEVDALKILPDGPAMEYWRPVGFEVNDDDTIGGISNIPFVQEQIRLSRIVESMMTVLFPIRINQEAISRISNLDKLNLELLRWHESLPTFAKWTRWDMANLNAVPGLIAVHARIALNYDNTVAGDQDAERNYSCQYCTTSAQNIVTLVRTYRVKYDLRHSPLVLVYACVQAIRVVSILGTPEEEEYLLQALGECSGTWALASQMQLRLAFIPSQSSKPDPSSQV</sequence>
<comment type="subcellular location">
    <subcellularLocation>
        <location evidence="1">Nucleus</location>
    </subcellularLocation>
</comment>
<reference evidence="10" key="1">
    <citation type="journal article" date="2015" name="Genome Announc.">
        <title>Draft whole-genome sequence of the biocontrol agent Trichoderma harzianum T6776.</title>
        <authorList>
            <person name="Baroncelli R."/>
            <person name="Piaggeschi G."/>
            <person name="Fiorini L."/>
            <person name="Bertolini E."/>
            <person name="Zapparata A."/>
            <person name="Pe M.E."/>
            <person name="Sarrocco S."/>
            <person name="Vannacci G."/>
        </authorList>
    </citation>
    <scope>NUCLEOTIDE SEQUENCE [LARGE SCALE GENOMIC DNA]</scope>
    <source>
        <strain evidence="10">T6776</strain>
    </source>
</reference>
<dbReference type="PANTHER" id="PTHR31313">
    <property type="entry name" value="TY1 ENHANCER ACTIVATOR"/>
    <property type="match status" value="1"/>
</dbReference>
<dbReference type="SMART" id="SM00906">
    <property type="entry name" value="Fungal_trans"/>
    <property type="match status" value="1"/>
</dbReference>
<evidence type="ECO:0000256" key="5">
    <source>
        <dbReference type="ARBA" id="ARBA00023125"/>
    </source>
</evidence>
<dbReference type="PROSITE" id="PS50048">
    <property type="entry name" value="ZN2_CY6_FUNGAL_2"/>
    <property type="match status" value="1"/>
</dbReference>
<feature type="domain" description="Zn(2)-C6 fungal-type" evidence="8">
    <location>
        <begin position="17"/>
        <end position="46"/>
    </location>
</feature>
<dbReference type="GO" id="GO:0005634">
    <property type="term" value="C:nucleus"/>
    <property type="evidence" value="ECO:0007669"/>
    <property type="project" value="UniProtKB-SubCell"/>
</dbReference>
<dbReference type="GO" id="GO:0008270">
    <property type="term" value="F:zinc ion binding"/>
    <property type="evidence" value="ECO:0007669"/>
    <property type="project" value="InterPro"/>
</dbReference>
<dbReference type="EMBL" id="JOKZ01000216">
    <property type="protein sequence ID" value="KKP01031.1"/>
    <property type="molecule type" value="Genomic_DNA"/>
</dbReference>
<dbReference type="Pfam" id="PF04082">
    <property type="entry name" value="Fungal_trans"/>
    <property type="match status" value="1"/>
</dbReference>
<evidence type="ECO:0000256" key="2">
    <source>
        <dbReference type="ARBA" id="ARBA00022723"/>
    </source>
</evidence>
<dbReference type="GO" id="GO:0006351">
    <property type="term" value="P:DNA-templated transcription"/>
    <property type="evidence" value="ECO:0007669"/>
    <property type="project" value="InterPro"/>
</dbReference>
<dbReference type="InterPro" id="IPR001138">
    <property type="entry name" value="Zn2Cys6_DnaBD"/>
</dbReference>
<dbReference type="OMA" id="PMAWYLS"/>
<dbReference type="InterPro" id="IPR007219">
    <property type="entry name" value="XnlR_reg_dom"/>
</dbReference>
<dbReference type="AlphaFoldDB" id="A0A0F9X773"/>
<gene>
    <name evidence="9" type="ORF">THAR02_06853</name>
</gene>
<keyword evidence="5" id="KW-0238">DNA-binding</keyword>
<dbReference type="GO" id="GO:0000981">
    <property type="term" value="F:DNA-binding transcription factor activity, RNA polymerase II-specific"/>
    <property type="evidence" value="ECO:0007669"/>
    <property type="project" value="InterPro"/>
</dbReference>
<dbReference type="SMART" id="SM00066">
    <property type="entry name" value="GAL4"/>
    <property type="match status" value="1"/>
</dbReference>
<keyword evidence="7" id="KW-0539">Nucleus</keyword>
<dbReference type="Gene3D" id="4.10.240.10">
    <property type="entry name" value="Zn(2)-C6 fungal-type DNA-binding domain"/>
    <property type="match status" value="1"/>
</dbReference>
<evidence type="ECO:0000256" key="6">
    <source>
        <dbReference type="ARBA" id="ARBA00023163"/>
    </source>
</evidence>
<evidence type="ECO:0000256" key="4">
    <source>
        <dbReference type="ARBA" id="ARBA00023015"/>
    </source>
</evidence>
<organism evidence="9 10">
    <name type="scientific">Trichoderma harzianum</name>
    <name type="common">Hypocrea lixii</name>
    <dbReference type="NCBI Taxonomy" id="5544"/>
    <lineage>
        <taxon>Eukaryota</taxon>
        <taxon>Fungi</taxon>
        <taxon>Dikarya</taxon>
        <taxon>Ascomycota</taxon>
        <taxon>Pezizomycotina</taxon>
        <taxon>Sordariomycetes</taxon>
        <taxon>Hypocreomycetidae</taxon>
        <taxon>Hypocreales</taxon>
        <taxon>Hypocreaceae</taxon>
        <taxon>Trichoderma</taxon>
    </lineage>
</organism>
<evidence type="ECO:0000256" key="1">
    <source>
        <dbReference type="ARBA" id="ARBA00004123"/>
    </source>
</evidence>
<dbReference type="SUPFAM" id="SSF57701">
    <property type="entry name" value="Zn2/Cys6 DNA-binding domain"/>
    <property type="match status" value="1"/>
</dbReference>
<evidence type="ECO:0000313" key="10">
    <source>
        <dbReference type="Proteomes" id="UP000034112"/>
    </source>
</evidence>
<keyword evidence="2" id="KW-0479">Metal-binding</keyword>
<name>A0A0F9X773_TRIHA</name>
<accession>A0A0F9X773</accession>
<protein>
    <recommendedName>
        <fullName evidence="8">Zn(2)-C6 fungal-type domain-containing protein</fullName>
    </recommendedName>
</protein>
<dbReference type="InterPro" id="IPR051615">
    <property type="entry name" value="Transcr_Regulatory_Elem"/>
</dbReference>
<proteinExistence type="predicted"/>
<comment type="caution">
    <text evidence="9">The sequence shown here is derived from an EMBL/GenBank/DDBJ whole genome shotgun (WGS) entry which is preliminary data.</text>
</comment>
<dbReference type="Proteomes" id="UP000034112">
    <property type="component" value="Unassembled WGS sequence"/>
</dbReference>